<comment type="caution">
    <text evidence="2">The sequence shown here is derived from an EMBL/GenBank/DDBJ whole genome shotgun (WGS) entry which is preliminary data.</text>
</comment>
<proteinExistence type="predicted"/>
<gene>
    <name evidence="2" type="ORF">C5Y83_15520</name>
</gene>
<name>A0A2S8FRU3_9BACT</name>
<feature type="compositionally biased region" description="Polar residues" evidence="1">
    <location>
        <begin position="1"/>
        <end position="12"/>
    </location>
</feature>
<sequence length="385" mass="41940">MSPSEQSPSDQNPMAPIPMTDELPALPELPSPASTFAASTALASSSEAIGFRDATIGDFFGSTALISGSSYNSTNPADGFNVPIAGSDRRFKLTENVSPIPVNRFFANYNHFSQPVRNVTLSKQDVDRFTLGLEKTFLNDSSSLEVRVPILSGLNATQDVTGSGSQTNGEFGNMTLTWKSLLWQRGNQSAISAGLSVNLPTAQDADVINGNTGRSILRIDNQSVHLLPFIAYYHQHSSRTWSILAAQLDFDTNGNSFMVETSPFSGEFTTVSRFQEQNFLYLDYSAGHWFYDNTHGGGFIRRAAIIGELHYSTTLNDADFAQAGPDDGDIVTNPFNRIDVLNATGGLRFQLGNDYLLTAAVVTPLREGADRLFDSEFALLLTKRF</sequence>
<organism evidence="2 3">
    <name type="scientific">Blastopirellula marina</name>
    <dbReference type="NCBI Taxonomy" id="124"/>
    <lineage>
        <taxon>Bacteria</taxon>
        <taxon>Pseudomonadati</taxon>
        <taxon>Planctomycetota</taxon>
        <taxon>Planctomycetia</taxon>
        <taxon>Pirellulales</taxon>
        <taxon>Pirellulaceae</taxon>
        <taxon>Blastopirellula</taxon>
    </lineage>
</organism>
<dbReference type="EMBL" id="PUHY01000010">
    <property type="protein sequence ID" value="PQO34898.1"/>
    <property type="molecule type" value="Genomic_DNA"/>
</dbReference>
<feature type="region of interest" description="Disordered" evidence="1">
    <location>
        <begin position="1"/>
        <end position="30"/>
    </location>
</feature>
<accession>A0A2S8FRU3</accession>
<dbReference type="AlphaFoldDB" id="A0A2S8FRU3"/>
<dbReference type="Proteomes" id="UP000238322">
    <property type="component" value="Unassembled WGS sequence"/>
</dbReference>
<protein>
    <submittedName>
        <fullName evidence="2">Uncharacterized protein</fullName>
    </submittedName>
</protein>
<evidence type="ECO:0000256" key="1">
    <source>
        <dbReference type="SAM" id="MobiDB-lite"/>
    </source>
</evidence>
<evidence type="ECO:0000313" key="3">
    <source>
        <dbReference type="Proteomes" id="UP000238322"/>
    </source>
</evidence>
<evidence type="ECO:0000313" key="2">
    <source>
        <dbReference type="EMBL" id="PQO34898.1"/>
    </source>
</evidence>
<reference evidence="2 3" key="1">
    <citation type="submission" date="2018-02" db="EMBL/GenBank/DDBJ databases">
        <title>Comparative genomes isolates from brazilian mangrove.</title>
        <authorList>
            <person name="Araujo J.E."/>
            <person name="Taketani R.G."/>
            <person name="Silva M.C.P."/>
            <person name="Loureco M.V."/>
            <person name="Andreote F.D."/>
        </authorList>
    </citation>
    <scope>NUCLEOTIDE SEQUENCE [LARGE SCALE GENOMIC DNA]</scope>
    <source>
        <strain evidence="2 3">Hex-1 MGV</strain>
    </source>
</reference>